<dbReference type="HAMAP" id="MF_00461">
    <property type="entry name" value="RsxC_RnfC"/>
    <property type="match status" value="1"/>
</dbReference>
<reference evidence="12" key="1">
    <citation type="journal article" date="2019" name="Int. J. Syst. Evol. Microbiol.">
        <title>The Global Catalogue of Microorganisms (GCM) 10K type strain sequencing project: providing services to taxonomists for standard genome sequencing and annotation.</title>
        <authorList>
            <consortium name="The Broad Institute Genomics Platform"/>
            <consortium name="The Broad Institute Genome Sequencing Center for Infectious Disease"/>
            <person name="Wu L."/>
            <person name="Ma J."/>
        </authorList>
    </citation>
    <scope>NUCLEOTIDE SEQUENCE [LARGE SCALE GENOMIC DNA]</scope>
    <source>
        <strain evidence="12">CGMCC 1.10992</strain>
    </source>
</reference>
<keyword evidence="6 8" id="KW-0408">Iron</keyword>
<dbReference type="InterPro" id="IPR017900">
    <property type="entry name" value="4Fe4S_Fe_S_CS"/>
</dbReference>
<feature type="binding site" evidence="8">
    <location>
        <position position="421"/>
    </location>
    <ligand>
        <name>[4Fe-4S] cluster</name>
        <dbReference type="ChEBI" id="CHEBI:49883"/>
        <label>2</label>
    </ligand>
</feature>
<keyword evidence="4 8" id="KW-0677">Repeat</keyword>
<proteinExistence type="inferred from homology"/>
<feature type="binding site" evidence="8">
    <location>
        <position position="385"/>
    </location>
    <ligand>
        <name>[4Fe-4S] cluster</name>
        <dbReference type="ChEBI" id="CHEBI:49883"/>
        <label>1</label>
    </ligand>
</feature>
<dbReference type="PANTHER" id="PTHR43034:SF2">
    <property type="entry name" value="ION-TRANSLOCATING OXIDOREDUCTASE COMPLEX SUBUNIT C"/>
    <property type="match status" value="1"/>
</dbReference>
<dbReference type="Proteomes" id="UP001597380">
    <property type="component" value="Unassembled WGS sequence"/>
</dbReference>
<keyword evidence="3 8" id="KW-0479">Metal-binding</keyword>
<dbReference type="InterPro" id="IPR019554">
    <property type="entry name" value="Soluble_ligand-bd"/>
</dbReference>
<accession>A0ABW4XIM1</accession>
<dbReference type="NCBIfam" id="NF003454">
    <property type="entry name" value="PRK05035.1"/>
    <property type="match status" value="1"/>
</dbReference>
<keyword evidence="8" id="KW-1278">Translocase</keyword>
<evidence type="ECO:0000256" key="9">
    <source>
        <dbReference type="SAM" id="MobiDB-lite"/>
    </source>
</evidence>
<dbReference type="InterPro" id="IPR011538">
    <property type="entry name" value="Nuo51_FMN-bd"/>
</dbReference>
<evidence type="ECO:0000256" key="7">
    <source>
        <dbReference type="ARBA" id="ARBA00023014"/>
    </source>
</evidence>
<feature type="binding site" evidence="8">
    <location>
        <position position="389"/>
    </location>
    <ligand>
        <name>[4Fe-4S] cluster</name>
        <dbReference type="ChEBI" id="CHEBI:49883"/>
        <label>2</label>
    </ligand>
</feature>
<keyword evidence="8" id="KW-0472">Membrane</keyword>
<keyword evidence="8" id="KW-1003">Cell membrane</keyword>
<feature type="binding site" evidence="8">
    <location>
        <position position="379"/>
    </location>
    <ligand>
        <name>[4Fe-4S] cluster</name>
        <dbReference type="ChEBI" id="CHEBI:49883"/>
        <label>1</label>
    </ligand>
</feature>
<feature type="compositionally biased region" description="Basic and acidic residues" evidence="9">
    <location>
        <begin position="465"/>
        <end position="477"/>
    </location>
</feature>
<evidence type="ECO:0000313" key="11">
    <source>
        <dbReference type="EMBL" id="MFD2094523.1"/>
    </source>
</evidence>
<dbReference type="Pfam" id="PF10531">
    <property type="entry name" value="SLBB"/>
    <property type="match status" value="1"/>
</dbReference>
<dbReference type="Pfam" id="PF12838">
    <property type="entry name" value="Fer4_7"/>
    <property type="match status" value="1"/>
</dbReference>
<comment type="subcellular location">
    <subcellularLocation>
        <location evidence="8">Cell inner membrane</location>
        <topology evidence="8">Peripheral membrane protein</topology>
    </subcellularLocation>
</comment>
<dbReference type="SUPFAM" id="SSF142019">
    <property type="entry name" value="Nqo1 FMN-binding domain-like"/>
    <property type="match status" value="1"/>
</dbReference>
<dbReference type="Gene3D" id="3.30.70.20">
    <property type="match status" value="1"/>
</dbReference>
<name>A0ABW4XIM1_9GAMM</name>
<feature type="binding site" evidence="8">
    <location>
        <position position="382"/>
    </location>
    <ligand>
        <name>[4Fe-4S] cluster</name>
        <dbReference type="ChEBI" id="CHEBI:49883"/>
        <label>1</label>
    </ligand>
</feature>
<keyword evidence="12" id="KW-1185">Reference proteome</keyword>
<dbReference type="PROSITE" id="PS00198">
    <property type="entry name" value="4FE4S_FER_1"/>
    <property type="match status" value="1"/>
</dbReference>
<feature type="compositionally biased region" description="Basic residues" evidence="9">
    <location>
        <begin position="487"/>
        <end position="500"/>
    </location>
</feature>
<comment type="cofactor">
    <cofactor evidence="8">
        <name>[4Fe-4S] cluster</name>
        <dbReference type="ChEBI" id="CHEBI:49883"/>
    </cofactor>
    <text evidence="8">Binds 2 [4Fe-4S] clusters per subunit.</text>
</comment>
<feature type="binding site" evidence="8">
    <location>
        <position position="424"/>
    </location>
    <ligand>
        <name>[4Fe-4S] cluster</name>
        <dbReference type="ChEBI" id="CHEBI:49883"/>
        <label>2</label>
    </ligand>
</feature>
<keyword evidence="2 8" id="KW-0004">4Fe-4S</keyword>
<comment type="function">
    <text evidence="8">Part of a membrane-bound complex that couples electron transfer with translocation of ions across the membrane.</text>
</comment>
<evidence type="ECO:0000256" key="4">
    <source>
        <dbReference type="ARBA" id="ARBA00022737"/>
    </source>
</evidence>
<comment type="subunit">
    <text evidence="8">The complex is composed of six subunits: RnfA, RnfB, RnfC, RnfD, RnfE and RnfG.</text>
</comment>
<dbReference type="InterPro" id="IPR037225">
    <property type="entry name" value="Nuo51_FMN-bd_sf"/>
</dbReference>
<evidence type="ECO:0000313" key="12">
    <source>
        <dbReference type="Proteomes" id="UP001597380"/>
    </source>
</evidence>
<keyword evidence="5 8" id="KW-0249">Electron transport</keyword>
<feature type="domain" description="4Fe-4S ferredoxin-type" evidence="10">
    <location>
        <begin position="409"/>
        <end position="437"/>
    </location>
</feature>
<dbReference type="RefSeq" id="WP_345338686.1">
    <property type="nucleotide sequence ID" value="NZ_BAABLI010000007.1"/>
</dbReference>
<dbReference type="SUPFAM" id="SSF46548">
    <property type="entry name" value="alpha-helical ferredoxin"/>
    <property type="match status" value="1"/>
</dbReference>
<dbReference type="PROSITE" id="PS51379">
    <property type="entry name" value="4FE4S_FER_2"/>
    <property type="match status" value="2"/>
</dbReference>
<dbReference type="InterPro" id="IPR010208">
    <property type="entry name" value="Ion_transpt_RnfC/RsxC"/>
</dbReference>
<evidence type="ECO:0000259" key="10">
    <source>
        <dbReference type="PROSITE" id="PS51379"/>
    </source>
</evidence>
<comment type="similarity">
    <text evidence="8">Belongs to the 4Fe4S bacterial-type ferredoxin family. RnfC subfamily.</text>
</comment>
<keyword evidence="8" id="KW-0997">Cell inner membrane</keyword>
<evidence type="ECO:0000256" key="1">
    <source>
        <dbReference type="ARBA" id="ARBA00022448"/>
    </source>
</evidence>
<dbReference type="InterPro" id="IPR017896">
    <property type="entry name" value="4Fe4S_Fe-S-bd"/>
</dbReference>
<feature type="domain" description="4Fe-4S ferredoxin-type" evidence="10">
    <location>
        <begin position="369"/>
        <end position="399"/>
    </location>
</feature>
<dbReference type="NCBIfam" id="TIGR01945">
    <property type="entry name" value="rnfC"/>
    <property type="match status" value="1"/>
</dbReference>
<feature type="binding site" evidence="8">
    <location>
        <position position="418"/>
    </location>
    <ligand>
        <name>[4Fe-4S] cluster</name>
        <dbReference type="ChEBI" id="CHEBI:49883"/>
        <label>2</label>
    </ligand>
</feature>
<evidence type="ECO:0000256" key="8">
    <source>
        <dbReference type="HAMAP-Rule" id="MF_00461"/>
    </source>
</evidence>
<sequence length="507" mass="53988">MNSLTKSLSKLFSGQPFNGGIHPTGYKELSQETPISTLVSPKRVYLTLQQRNGSVLTPIVKVGQHVYKGQLVAKGPSDMSVPLHSPVNGEVIEIAPYITPHPSGIKGATLVIENNGNPRWGVKHEPSNPFELSPETIVRRVLAAGIVGLGGAGFPTGIKLRLANQKGVHTLLINGGECEPYLTCDDRLMRENAAEIVSGVRLMCRAIGAAQAIIAVEDNKPEALQAIERASSESEEIKVQTVPSLYPMGSERHLIKAVTGQSVPPGQLSTTLGILVHNVATARAVFHAVRYQRPLIERVITVSGGAVEKPANLVVPLGTQISQIIAACGGLKMEAARIVAGGPMMGQTIPSPFVSVDKSMGGILALSQDEVRTEQTHDCVRCGRCVNACPMGLMPFQMASHSKASDFDGAKSFGLEHCLLCGACSYVCPSSIPLVQYFQHARGALNAQRAMTRKSGQARQLTEARQLRLAKEAEAKKAAKAAAKAAKSSRRKRPAARRSKASTEGEA</sequence>
<keyword evidence="7 8" id="KW-0411">Iron-sulfur</keyword>
<feature type="binding site" evidence="8">
    <location>
        <position position="428"/>
    </location>
    <ligand>
        <name>[4Fe-4S] cluster</name>
        <dbReference type="ChEBI" id="CHEBI:49883"/>
        <label>1</label>
    </ligand>
</feature>
<evidence type="ECO:0000256" key="5">
    <source>
        <dbReference type="ARBA" id="ARBA00022982"/>
    </source>
</evidence>
<dbReference type="EMBL" id="JBHUHT010000004">
    <property type="protein sequence ID" value="MFD2094523.1"/>
    <property type="molecule type" value="Genomic_DNA"/>
</dbReference>
<dbReference type="InterPro" id="IPR026902">
    <property type="entry name" value="RnfC_N"/>
</dbReference>
<organism evidence="11 12">
    <name type="scientific">Corallincola platygyrae</name>
    <dbReference type="NCBI Taxonomy" id="1193278"/>
    <lineage>
        <taxon>Bacteria</taxon>
        <taxon>Pseudomonadati</taxon>
        <taxon>Pseudomonadota</taxon>
        <taxon>Gammaproteobacteria</taxon>
        <taxon>Alteromonadales</taxon>
        <taxon>Psychromonadaceae</taxon>
        <taxon>Corallincola</taxon>
    </lineage>
</organism>
<comment type="caution">
    <text evidence="11">The sequence shown here is derived from an EMBL/GenBank/DDBJ whole genome shotgun (WGS) entry which is preliminary data.</text>
</comment>
<evidence type="ECO:0000256" key="3">
    <source>
        <dbReference type="ARBA" id="ARBA00022723"/>
    </source>
</evidence>
<dbReference type="Pfam" id="PF01512">
    <property type="entry name" value="Complex1_51K"/>
    <property type="match status" value="1"/>
</dbReference>
<gene>
    <name evidence="11" type="primary">rsxC</name>
    <name evidence="8" type="synonym">rnfC</name>
    <name evidence="11" type="ORF">ACFSJ3_00875</name>
</gene>
<dbReference type="EC" id="7.-.-.-" evidence="8"/>
<protein>
    <recommendedName>
        <fullName evidence="8">Ion-translocating oxidoreductase complex subunit C</fullName>
        <ecNumber evidence="8">7.-.-.-</ecNumber>
    </recommendedName>
    <alternativeName>
        <fullName evidence="8">Rnf electron transport complex subunit C</fullName>
    </alternativeName>
</protein>
<feature type="region of interest" description="Disordered" evidence="9">
    <location>
        <begin position="454"/>
        <end position="507"/>
    </location>
</feature>
<dbReference type="Pfam" id="PF13375">
    <property type="entry name" value="RnfC_N"/>
    <property type="match status" value="1"/>
</dbReference>
<dbReference type="PANTHER" id="PTHR43034">
    <property type="entry name" value="ION-TRANSLOCATING OXIDOREDUCTASE COMPLEX SUBUNIT C"/>
    <property type="match status" value="1"/>
</dbReference>
<dbReference type="Gene3D" id="3.40.50.11540">
    <property type="entry name" value="NADH-ubiquinone oxidoreductase 51kDa subunit"/>
    <property type="match status" value="1"/>
</dbReference>
<evidence type="ECO:0000256" key="6">
    <source>
        <dbReference type="ARBA" id="ARBA00023004"/>
    </source>
</evidence>
<keyword evidence="1 8" id="KW-0813">Transport</keyword>
<evidence type="ECO:0000256" key="2">
    <source>
        <dbReference type="ARBA" id="ARBA00022485"/>
    </source>
</evidence>